<accession>A0A9W9R1P3</accession>
<keyword evidence="3" id="KW-1185">Reference proteome</keyword>
<dbReference type="EMBL" id="JAPZBR010000006">
    <property type="protein sequence ID" value="KAJ5350509.1"/>
    <property type="molecule type" value="Genomic_DNA"/>
</dbReference>
<gene>
    <name evidence="2" type="ORF">N7541_008236</name>
</gene>
<proteinExistence type="predicted"/>
<sequence length="105" mass="11188">MSQLPRRGSDESSPTSVKQPFINGLIPRDYLARSDRSMPAPGRHITPSPLHTSSLPQSHPTDASTPSHSPLSPGSSANPSPAKTQSPIARVAHATFPAPPLRHWS</sequence>
<reference evidence="2" key="2">
    <citation type="journal article" date="2023" name="IMA Fungus">
        <title>Comparative genomic study of the Penicillium genus elucidates a diverse pangenome and 15 lateral gene transfer events.</title>
        <authorList>
            <person name="Petersen C."/>
            <person name="Sorensen T."/>
            <person name="Nielsen M.R."/>
            <person name="Sondergaard T.E."/>
            <person name="Sorensen J.L."/>
            <person name="Fitzpatrick D.A."/>
            <person name="Frisvad J.C."/>
            <person name="Nielsen K.L."/>
        </authorList>
    </citation>
    <scope>NUCLEOTIDE SEQUENCE</scope>
    <source>
        <strain evidence="2">IBT 35675</strain>
    </source>
</reference>
<feature type="region of interest" description="Disordered" evidence="1">
    <location>
        <begin position="1"/>
        <end position="105"/>
    </location>
</feature>
<reference evidence="2" key="1">
    <citation type="submission" date="2022-12" db="EMBL/GenBank/DDBJ databases">
        <authorList>
            <person name="Petersen C."/>
        </authorList>
    </citation>
    <scope>NUCLEOTIDE SEQUENCE</scope>
    <source>
        <strain evidence="2">IBT 35675</strain>
    </source>
</reference>
<evidence type="ECO:0000313" key="3">
    <source>
        <dbReference type="Proteomes" id="UP001148299"/>
    </source>
</evidence>
<name>A0A9W9R1P3_PENBR</name>
<feature type="compositionally biased region" description="Polar residues" evidence="1">
    <location>
        <begin position="49"/>
        <end position="87"/>
    </location>
</feature>
<comment type="caution">
    <text evidence="2">The sequence shown here is derived from an EMBL/GenBank/DDBJ whole genome shotgun (WGS) entry which is preliminary data.</text>
</comment>
<protein>
    <submittedName>
        <fullName evidence="2">Uncharacterized protein</fullName>
    </submittedName>
</protein>
<dbReference type="Proteomes" id="UP001148299">
    <property type="component" value="Unassembled WGS sequence"/>
</dbReference>
<dbReference type="AlphaFoldDB" id="A0A9W9R1P3"/>
<organism evidence="2 3">
    <name type="scientific">Penicillium brevicompactum</name>
    <dbReference type="NCBI Taxonomy" id="5074"/>
    <lineage>
        <taxon>Eukaryota</taxon>
        <taxon>Fungi</taxon>
        <taxon>Dikarya</taxon>
        <taxon>Ascomycota</taxon>
        <taxon>Pezizomycotina</taxon>
        <taxon>Eurotiomycetes</taxon>
        <taxon>Eurotiomycetidae</taxon>
        <taxon>Eurotiales</taxon>
        <taxon>Aspergillaceae</taxon>
        <taxon>Penicillium</taxon>
    </lineage>
</organism>
<evidence type="ECO:0000256" key="1">
    <source>
        <dbReference type="SAM" id="MobiDB-lite"/>
    </source>
</evidence>
<evidence type="ECO:0000313" key="2">
    <source>
        <dbReference type="EMBL" id="KAJ5350509.1"/>
    </source>
</evidence>